<evidence type="ECO:0000313" key="11">
    <source>
        <dbReference type="Proteomes" id="UP000326202"/>
    </source>
</evidence>
<evidence type="ECO:0000256" key="3">
    <source>
        <dbReference type="ARBA" id="ARBA00022448"/>
    </source>
</evidence>
<evidence type="ECO:0000259" key="9">
    <source>
        <dbReference type="PROSITE" id="PS50928"/>
    </source>
</evidence>
<dbReference type="GO" id="GO:0005886">
    <property type="term" value="C:plasma membrane"/>
    <property type="evidence" value="ECO:0007669"/>
    <property type="project" value="UniProtKB-SubCell"/>
</dbReference>
<feature type="transmembrane region" description="Helical" evidence="8">
    <location>
        <begin position="98"/>
        <end position="118"/>
    </location>
</feature>
<dbReference type="PROSITE" id="PS50928">
    <property type="entry name" value="ABC_TM1"/>
    <property type="match status" value="1"/>
</dbReference>
<dbReference type="Proteomes" id="UP000326202">
    <property type="component" value="Chromosome"/>
</dbReference>
<evidence type="ECO:0000256" key="6">
    <source>
        <dbReference type="ARBA" id="ARBA00022989"/>
    </source>
</evidence>
<gene>
    <name evidence="10" type="ORF">FRZ44_19010</name>
</gene>
<comment type="similarity">
    <text evidence="2">Belongs to the binding-protein-dependent transport system permease family. CysTW subfamily.</text>
</comment>
<dbReference type="InterPro" id="IPR000515">
    <property type="entry name" value="MetI-like"/>
</dbReference>
<dbReference type="CDD" id="cd06261">
    <property type="entry name" value="TM_PBP2"/>
    <property type="match status" value="1"/>
</dbReference>
<feature type="transmembrane region" description="Helical" evidence="8">
    <location>
        <begin position="224"/>
        <end position="253"/>
    </location>
</feature>
<keyword evidence="4" id="KW-1003">Cell membrane</keyword>
<keyword evidence="5 8" id="KW-0812">Transmembrane</keyword>
<sequence>MPDPAFLFGKDRQQRMSLALPGQMSFAQRYTALSGARVVTILFLAVWIGLVILPLLVLFAYSFFETKTFVTVYDPSLKTWMTLFESGRWEVAIRTVRIALTVTLIELACGFPFALWLAKGCRYKSVQAAVLTLLTIPFFLDMSSRTIVWRAILGREGLINSLLMGLGITDQPMEWMLYSEFSVHFGMIAPYFPTMVLPIYLAMTFIDDDLIKASNDLGGSPLQTLLNVIIPLSLPGIIAGVVFTLGPALAAWVEPGMLGGGFVNLLSNSVESAYTALKYPVVAALSTFVILILAVLLGLLLLLSRRVADLGASFKVMRS</sequence>
<comment type="subcellular location">
    <subcellularLocation>
        <location evidence="1 8">Cell membrane</location>
        <topology evidence="1 8">Multi-pass membrane protein</topology>
    </subcellularLocation>
</comment>
<dbReference type="PANTHER" id="PTHR42929">
    <property type="entry name" value="INNER MEMBRANE ABC TRANSPORTER PERMEASE PROTEIN YDCU-RELATED-RELATED"/>
    <property type="match status" value="1"/>
</dbReference>
<evidence type="ECO:0000256" key="2">
    <source>
        <dbReference type="ARBA" id="ARBA00007069"/>
    </source>
</evidence>
<keyword evidence="3 8" id="KW-0813">Transport</keyword>
<dbReference type="AlphaFoldDB" id="A0A5J6MP97"/>
<feature type="transmembrane region" description="Helical" evidence="8">
    <location>
        <begin position="38"/>
        <end position="64"/>
    </location>
</feature>
<evidence type="ECO:0000256" key="5">
    <source>
        <dbReference type="ARBA" id="ARBA00022692"/>
    </source>
</evidence>
<dbReference type="KEGG" id="htq:FRZ44_19010"/>
<dbReference type="PANTHER" id="PTHR42929:SF1">
    <property type="entry name" value="INNER MEMBRANE ABC TRANSPORTER PERMEASE PROTEIN YDCU-RELATED"/>
    <property type="match status" value="1"/>
</dbReference>
<feature type="transmembrane region" description="Helical" evidence="8">
    <location>
        <begin position="281"/>
        <end position="303"/>
    </location>
</feature>
<keyword evidence="7 8" id="KW-0472">Membrane</keyword>
<dbReference type="EMBL" id="CP042906">
    <property type="protein sequence ID" value="QEX16606.1"/>
    <property type="molecule type" value="Genomic_DNA"/>
</dbReference>
<keyword evidence="11" id="KW-1185">Reference proteome</keyword>
<dbReference type="GO" id="GO:0055085">
    <property type="term" value="P:transmembrane transport"/>
    <property type="evidence" value="ECO:0007669"/>
    <property type="project" value="InterPro"/>
</dbReference>
<dbReference type="SUPFAM" id="SSF161098">
    <property type="entry name" value="MetI-like"/>
    <property type="match status" value="1"/>
</dbReference>
<evidence type="ECO:0000256" key="4">
    <source>
        <dbReference type="ARBA" id="ARBA00022475"/>
    </source>
</evidence>
<dbReference type="Gene3D" id="1.10.3720.10">
    <property type="entry name" value="MetI-like"/>
    <property type="match status" value="1"/>
</dbReference>
<evidence type="ECO:0000256" key="1">
    <source>
        <dbReference type="ARBA" id="ARBA00004651"/>
    </source>
</evidence>
<feature type="domain" description="ABC transmembrane type-1" evidence="9">
    <location>
        <begin position="92"/>
        <end position="300"/>
    </location>
</feature>
<evidence type="ECO:0000256" key="7">
    <source>
        <dbReference type="ARBA" id="ARBA00023136"/>
    </source>
</evidence>
<proteinExistence type="inferred from homology"/>
<dbReference type="OrthoDB" id="7915284at2"/>
<evidence type="ECO:0000256" key="8">
    <source>
        <dbReference type="RuleBase" id="RU363032"/>
    </source>
</evidence>
<accession>A0A5J6MP97</accession>
<protein>
    <submittedName>
        <fullName evidence="10">Spermidine/putrescine ABC transporter permease</fullName>
    </submittedName>
</protein>
<keyword evidence="6 8" id="KW-1133">Transmembrane helix</keyword>
<organism evidence="10 11">
    <name type="scientific">Hypericibacter terrae</name>
    <dbReference type="NCBI Taxonomy" id="2602015"/>
    <lineage>
        <taxon>Bacteria</taxon>
        <taxon>Pseudomonadati</taxon>
        <taxon>Pseudomonadota</taxon>
        <taxon>Alphaproteobacteria</taxon>
        <taxon>Rhodospirillales</taxon>
        <taxon>Dongiaceae</taxon>
        <taxon>Hypericibacter</taxon>
    </lineage>
</organism>
<feature type="transmembrane region" description="Helical" evidence="8">
    <location>
        <begin position="181"/>
        <end position="203"/>
    </location>
</feature>
<dbReference type="InterPro" id="IPR035906">
    <property type="entry name" value="MetI-like_sf"/>
</dbReference>
<reference evidence="10 11" key="1">
    <citation type="submission" date="2019-08" db="EMBL/GenBank/DDBJ databases">
        <title>Hyperibacter terrae gen. nov., sp. nov. and Hyperibacter viscosus sp. nov., two new members in the family Rhodospirillaceae isolated from the rhizosphere of Hypericum perforatum.</title>
        <authorList>
            <person name="Noviana Z."/>
        </authorList>
    </citation>
    <scope>NUCLEOTIDE SEQUENCE [LARGE SCALE GENOMIC DNA]</scope>
    <source>
        <strain evidence="10 11">R5913</strain>
    </source>
</reference>
<dbReference type="RefSeq" id="WP_151176944.1">
    <property type="nucleotide sequence ID" value="NZ_CP042906.1"/>
</dbReference>
<name>A0A5J6MP97_9PROT</name>
<evidence type="ECO:0000313" key="10">
    <source>
        <dbReference type="EMBL" id="QEX16606.1"/>
    </source>
</evidence>
<dbReference type="Pfam" id="PF00528">
    <property type="entry name" value="BPD_transp_1"/>
    <property type="match status" value="1"/>
</dbReference>